<proteinExistence type="predicted"/>
<dbReference type="EMBL" id="QFXD01000248">
    <property type="protein sequence ID" value="RDH88680.1"/>
    <property type="molecule type" value="Genomic_DNA"/>
</dbReference>
<evidence type="ECO:0000313" key="2">
    <source>
        <dbReference type="Proteomes" id="UP000255508"/>
    </source>
</evidence>
<organism evidence="1 2">
    <name type="scientific">endosymbiont of Lamellibrachia luymesi</name>
    <dbReference type="NCBI Taxonomy" id="2200907"/>
    <lineage>
        <taxon>Bacteria</taxon>
        <taxon>Pseudomonadati</taxon>
        <taxon>Pseudomonadota</taxon>
        <taxon>Gammaproteobacteria</taxon>
        <taxon>sulfur-oxidizing symbionts</taxon>
    </lineage>
</organism>
<protein>
    <submittedName>
        <fullName evidence="1">Uncharacterized protein</fullName>
    </submittedName>
</protein>
<evidence type="ECO:0000313" key="1">
    <source>
        <dbReference type="EMBL" id="RDH88680.1"/>
    </source>
</evidence>
<dbReference type="Proteomes" id="UP000255508">
    <property type="component" value="Unassembled WGS sequence"/>
</dbReference>
<comment type="caution">
    <text evidence="1">The sequence shown here is derived from an EMBL/GenBank/DDBJ whole genome shotgun (WGS) entry which is preliminary data.</text>
</comment>
<name>A0A370DTV9_9GAMM</name>
<accession>A0A370DTV9</accession>
<reference evidence="1 2" key="1">
    <citation type="journal article" date="2018" name="ISME J.">
        <title>Endosymbiont genomes yield clues of tubeworm success.</title>
        <authorList>
            <person name="Li Y."/>
            <person name="Liles M.R."/>
            <person name="Halanych K.M."/>
        </authorList>
    </citation>
    <scope>NUCLEOTIDE SEQUENCE [LARGE SCALE GENOMIC DNA]</scope>
    <source>
        <strain evidence="1">A1422</strain>
    </source>
</reference>
<sequence length="75" mass="8509">MKAIIGITKSGDYAQQALAVVRAMDAGQDMPEADYLHILAQNEHPFWFNVNTFVDFPESVFIFARIRTTISDSRM</sequence>
<gene>
    <name evidence="1" type="ORF">DIZ79_14595</name>
</gene>
<dbReference type="AlphaFoldDB" id="A0A370DTV9"/>